<dbReference type="GO" id="GO:0019288">
    <property type="term" value="P:isopentenyl diphosphate biosynthetic process, methylerythritol 4-phosphate pathway"/>
    <property type="evidence" value="ECO:0007669"/>
    <property type="project" value="TreeGrafter"/>
</dbReference>
<gene>
    <name evidence="10" type="primary">dxs</name>
    <name evidence="12" type="ORF">SAMN05421781_0907</name>
</gene>
<dbReference type="EC" id="2.2.1.7" evidence="10"/>
<evidence type="ECO:0000313" key="13">
    <source>
        <dbReference type="Proteomes" id="UP000199488"/>
    </source>
</evidence>
<keyword evidence="6 10" id="KW-0460">Magnesium</keyword>
<dbReference type="Proteomes" id="UP000199488">
    <property type="component" value="Unassembled WGS sequence"/>
</dbReference>
<dbReference type="GO" id="GO:0030976">
    <property type="term" value="F:thiamine pyrophosphate binding"/>
    <property type="evidence" value="ECO:0007669"/>
    <property type="project" value="UniProtKB-UniRule"/>
</dbReference>
<dbReference type="STRING" id="1122204.SAMN05421781_0907"/>
<dbReference type="SUPFAM" id="SSF52518">
    <property type="entry name" value="Thiamin diphosphate-binding fold (THDP-binding)"/>
    <property type="match status" value="2"/>
</dbReference>
<dbReference type="SMART" id="SM00861">
    <property type="entry name" value="Transket_pyr"/>
    <property type="match status" value="1"/>
</dbReference>
<dbReference type="FunFam" id="3.40.50.970:FF:000030">
    <property type="entry name" value="1-deoxy-D-xylulose-5-phosphate synthase"/>
    <property type="match status" value="1"/>
</dbReference>
<dbReference type="GO" id="GO:0005829">
    <property type="term" value="C:cytosol"/>
    <property type="evidence" value="ECO:0007669"/>
    <property type="project" value="TreeGrafter"/>
</dbReference>
<dbReference type="Pfam" id="PF02780">
    <property type="entry name" value="Transketolase_C"/>
    <property type="match status" value="1"/>
</dbReference>
<evidence type="ECO:0000256" key="3">
    <source>
        <dbReference type="ARBA" id="ARBA00011738"/>
    </source>
</evidence>
<comment type="catalytic activity">
    <reaction evidence="10">
        <text>D-glyceraldehyde 3-phosphate + pyruvate + H(+) = 1-deoxy-D-xylulose 5-phosphate + CO2</text>
        <dbReference type="Rhea" id="RHEA:12605"/>
        <dbReference type="ChEBI" id="CHEBI:15361"/>
        <dbReference type="ChEBI" id="CHEBI:15378"/>
        <dbReference type="ChEBI" id="CHEBI:16526"/>
        <dbReference type="ChEBI" id="CHEBI:57792"/>
        <dbReference type="ChEBI" id="CHEBI:59776"/>
        <dbReference type="EC" id="2.2.1.7"/>
    </reaction>
</comment>
<dbReference type="UniPathway" id="UPA00064">
    <property type="reaction ID" value="UER00091"/>
</dbReference>
<dbReference type="FunFam" id="3.40.50.920:FF:000002">
    <property type="entry name" value="1-deoxy-D-xylulose-5-phosphate synthase"/>
    <property type="match status" value="1"/>
</dbReference>
<dbReference type="SUPFAM" id="SSF52922">
    <property type="entry name" value="TK C-terminal domain-like"/>
    <property type="match status" value="1"/>
</dbReference>
<keyword evidence="13" id="KW-1185">Reference proteome</keyword>
<comment type="similarity">
    <text evidence="2 10">Belongs to the transketolase family. DXPS subfamily.</text>
</comment>
<evidence type="ECO:0000256" key="5">
    <source>
        <dbReference type="ARBA" id="ARBA00022723"/>
    </source>
</evidence>
<evidence type="ECO:0000256" key="10">
    <source>
        <dbReference type="HAMAP-Rule" id="MF_00315"/>
    </source>
</evidence>
<comment type="cofactor">
    <cofactor evidence="10">
        <name>thiamine diphosphate</name>
        <dbReference type="ChEBI" id="CHEBI:58937"/>
    </cofactor>
    <text evidence="10">Binds 1 thiamine pyrophosphate per subunit.</text>
</comment>
<reference evidence="12 13" key="1">
    <citation type="submission" date="2016-10" db="EMBL/GenBank/DDBJ databases">
        <authorList>
            <person name="de Groot N.N."/>
        </authorList>
    </citation>
    <scope>NUCLEOTIDE SEQUENCE [LARGE SCALE GENOMIC DNA]</scope>
    <source>
        <strain evidence="12 13">DSM 23126</strain>
    </source>
</reference>
<keyword evidence="4 10" id="KW-0808">Transferase</keyword>
<dbReference type="InterPro" id="IPR005475">
    <property type="entry name" value="Transketolase-like_Pyr-bd"/>
</dbReference>
<comment type="cofactor">
    <cofactor evidence="10">
        <name>Mg(2+)</name>
        <dbReference type="ChEBI" id="CHEBI:18420"/>
    </cofactor>
    <text evidence="10">Binds 1 Mg(2+) ion per subunit.</text>
</comment>
<organism evidence="12 13">
    <name type="scientific">Marinococcus luteus</name>
    <dbReference type="NCBI Taxonomy" id="1122204"/>
    <lineage>
        <taxon>Bacteria</taxon>
        <taxon>Bacillati</taxon>
        <taxon>Bacillota</taxon>
        <taxon>Bacilli</taxon>
        <taxon>Bacillales</taxon>
        <taxon>Bacillaceae</taxon>
        <taxon>Marinococcus</taxon>
    </lineage>
</organism>
<name>A0A1H2RTE8_9BACI</name>
<proteinExistence type="inferred from homology"/>
<evidence type="ECO:0000259" key="11">
    <source>
        <dbReference type="SMART" id="SM00861"/>
    </source>
</evidence>
<keyword evidence="8 10" id="KW-0786">Thiamine pyrophosphate</keyword>
<dbReference type="CDD" id="cd07033">
    <property type="entry name" value="TPP_PYR_DXS_TK_like"/>
    <property type="match status" value="1"/>
</dbReference>
<dbReference type="PANTHER" id="PTHR43322">
    <property type="entry name" value="1-D-DEOXYXYLULOSE 5-PHOSPHATE SYNTHASE-RELATED"/>
    <property type="match status" value="1"/>
</dbReference>
<dbReference type="CDD" id="cd02007">
    <property type="entry name" value="TPP_DXS"/>
    <property type="match status" value="1"/>
</dbReference>
<dbReference type="AlphaFoldDB" id="A0A1H2RTE8"/>
<evidence type="ECO:0000256" key="9">
    <source>
        <dbReference type="ARBA" id="ARBA00023229"/>
    </source>
</evidence>
<dbReference type="PROSITE" id="PS00802">
    <property type="entry name" value="TRANSKETOLASE_2"/>
    <property type="match status" value="1"/>
</dbReference>
<comment type="function">
    <text evidence="10">Catalyzes the acyloin condensation reaction between C atoms 2 and 3 of pyruvate and glyceraldehyde 3-phosphate to yield 1-deoxy-D-xylulose-5-phosphate (DXP).</text>
</comment>
<dbReference type="InterPro" id="IPR020826">
    <property type="entry name" value="Transketolase_BS"/>
</dbReference>
<feature type="binding site" evidence="10">
    <location>
        <position position="173"/>
    </location>
    <ligand>
        <name>Mg(2+)</name>
        <dbReference type="ChEBI" id="CHEBI:18420"/>
    </ligand>
</feature>
<evidence type="ECO:0000256" key="1">
    <source>
        <dbReference type="ARBA" id="ARBA00004980"/>
    </source>
</evidence>
<comment type="subunit">
    <text evidence="3 10">Homodimer.</text>
</comment>
<dbReference type="GO" id="GO:0000287">
    <property type="term" value="F:magnesium ion binding"/>
    <property type="evidence" value="ECO:0007669"/>
    <property type="project" value="UniProtKB-UniRule"/>
</dbReference>
<feature type="binding site" evidence="10">
    <location>
        <position position="284"/>
    </location>
    <ligand>
        <name>thiamine diphosphate</name>
        <dbReference type="ChEBI" id="CHEBI:58937"/>
    </ligand>
</feature>
<dbReference type="Gene3D" id="3.40.50.970">
    <property type="match status" value="2"/>
</dbReference>
<feature type="binding site" evidence="10">
    <location>
        <begin position="113"/>
        <end position="115"/>
    </location>
    <ligand>
        <name>thiamine diphosphate</name>
        <dbReference type="ChEBI" id="CHEBI:58937"/>
    </ligand>
</feature>
<feature type="domain" description="Transketolase-like pyrimidine-binding" evidence="11">
    <location>
        <begin position="316"/>
        <end position="481"/>
    </location>
</feature>
<dbReference type="OrthoDB" id="9803371at2"/>
<dbReference type="RefSeq" id="WP_091611702.1">
    <property type="nucleotide sequence ID" value="NZ_FNNC01000001.1"/>
</dbReference>
<dbReference type="HAMAP" id="MF_00315">
    <property type="entry name" value="DXP_synth"/>
    <property type="match status" value="1"/>
</dbReference>
<dbReference type="GO" id="GO:0016114">
    <property type="term" value="P:terpenoid biosynthetic process"/>
    <property type="evidence" value="ECO:0007669"/>
    <property type="project" value="UniProtKB-UniRule"/>
</dbReference>
<dbReference type="InterPro" id="IPR049557">
    <property type="entry name" value="Transketolase_CS"/>
</dbReference>
<evidence type="ECO:0000256" key="8">
    <source>
        <dbReference type="ARBA" id="ARBA00023052"/>
    </source>
</evidence>
<evidence type="ECO:0000256" key="6">
    <source>
        <dbReference type="ARBA" id="ARBA00022842"/>
    </source>
</evidence>
<dbReference type="PANTHER" id="PTHR43322:SF5">
    <property type="entry name" value="1-DEOXY-D-XYLULOSE-5-PHOSPHATE SYNTHASE, CHLOROPLASTIC"/>
    <property type="match status" value="1"/>
</dbReference>
<dbReference type="Pfam" id="PF13292">
    <property type="entry name" value="DXP_synthase_N"/>
    <property type="match status" value="1"/>
</dbReference>
<dbReference type="InterPro" id="IPR029061">
    <property type="entry name" value="THDP-binding"/>
</dbReference>
<dbReference type="PROSITE" id="PS00801">
    <property type="entry name" value="TRANSKETOLASE_1"/>
    <property type="match status" value="1"/>
</dbReference>
<keyword evidence="5 10" id="KW-0479">Metal-binding</keyword>
<dbReference type="Pfam" id="PF02779">
    <property type="entry name" value="Transket_pyr"/>
    <property type="match status" value="1"/>
</dbReference>
<keyword evidence="7 10" id="KW-0784">Thiamine biosynthesis</keyword>
<dbReference type="GO" id="GO:0009228">
    <property type="term" value="P:thiamine biosynthetic process"/>
    <property type="evidence" value="ECO:0007669"/>
    <property type="project" value="UniProtKB-UniRule"/>
</dbReference>
<dbReference type="NCBIfam" id="NF003933">
    <property type="entry name" value="PRK05444.2-2"/>
    <property type="match status" value="1"/>
</dbReference>
<feature type="binding site" evidence="10">
    <location>
        <position position="173"/>
    </location>
    <ligand>
        <name>thiamine diphosphate</name>
        <dbReference type="ChEBI" id="CHEBI:58937"/>
    </ligand>
</feature>
<dbReference type="EMBL" id="FNNC01000001">
    <property type="protein sequence ID" value="SDW22701.1"/>
    <property type="molecule type" value="Genomic_DNA"/>
</dbReference>
<evidence type="ECO:0000313" key="12">
    <source>
        <dbReference type="EMBL" id="SDW22701.1"/>
    </source>
</evidence>
<dbReference type="InterPro" id="IPR005477">
    <property type="entry name" value="Dxylulose-5-P_synthase"/>
</dbReference>
<feature type="binding site" evidence="10">
    <location>
        <position position="367"/>
    </location>
    <ligand>
        <name>thiamine diphosphate</name>
        <dbReference type="ChEBI" id="CHEBI:58937"/>
    </ligand>
</feature>
<evidence type="ECO:0000256" key="2">
    <source>
        <dbReference type="ARBA" id="ARBA00011081"/>
    </source>
</evidence>
<dbReference type="Gene3D" id="3.40.50.920">
    <property type="match status" value="1"/>
</dbReference>
<comment type="pathway">
    <text evidence="1 10">Metabolic intermediate biosynthesis; 1-deoxy-D-xylulose 5-phosphate biosynthesis; 1-deoxy-D-xylulose 5-phosphate from D-glyceraldehyde 3-phosphate and pyruvate: step 1/1.</text>
</comment>
<evidence type="ECO:0000256" key="4">
    <source>
        <dbReference type="ARBA" id="ARBA00022679"/>
    </source>
</evidence>
<dbReference type="InterPro" id="IPR009014">
    <property type="entry name" value="Transketo_C/PFOR_II"/>
</dbReference>
<sequence length="632" mass="69406">MNLETIQDPGFMKQYNDKELKALGEDIRAFLIEKLSVTGGHLGPNLGVVELTLTLHQLYNTPKDKLIWDVGHQSYVHKILTGRADRFDSLRQYQGLCGFPKRSESEHDVWETGHSSTSLSAAEGMALANQLKGEDAKVAAIIGDGALTGGMALEALNHIGHEQTDVTIILNDNEMSISPNVGALHSMLGRIRTAGTYRRTKEDVDHMLRRIPAFGSKLASYADRMKDSMKQMVLSGMFFEELGFTYLGPVDGHDLDDLHANIKYARDTNGPVIVHVLSKKGKGYTPAENDAKGTWHGLGPYKIESGEVIKKPAAAPAYSAVFSNTLQKIAEMDPRLVAVTAAMSGGTKLDTFADKFPDRMFDVGIAEQHATTMSGALATQGMKPVFGVYSTFLQRGYDQLVHDVCRQNLNVLFGIDRAGLVGADGETHQGVFDIAYLRHLPNMKILMPKDENELQHMLYSAFHNDDGPTAVRYPRGNGLGVEMDEEFQMIPYGKWEIVREGTDCTILSFGTMLPIVEEAAAVLSGQGTSVRIVNARSAKPLDDEMLEELAEEGKPVLTVEEAALKGSFGSAVLEYMADHEHDSLPIRRMGIADYYVEHGSVPELYEELGLTPEKVAEKVTAMTSKERTNVRG</sequence>
<feature type="binding site" evidence="10">
    <location>
        <position position="72"/>
    </location>
    <ligand>
        <name>thiamine diphosphate</name>
        <dbReference type="ChEBI" id="CHEBI:58937"/>
    </ligand>
</feature>
<keyword evidence="9 10" id="KW-0414">Isoprene biosynthesis</keyword>
<dbReference type="GO" id="GO:0008661">
    <property type="term" value="F:1-deoxy-D-xylulose-5-phosphate synthase activity"/>
    <property type="evidence" value="ECO:0007669"/>
    <property type="project" value="UniProtKB-UniRule"/>
</dbReference>
<protein>
    <recommendedName>
        <fullName evidence="10">1-deoxy-D-xylulose-5-phosphate synthase</fullName>
        <ecNumber evidence="10">2.2.1.7</ecNumber>
    </recommendedName>
    <alternativeName>
        <fullName evidence="10">1-deoxyxylulose-5-phosphate synthase</fullName>
        <shortName evidence="10">DXP synthase</shortName>
        <shortName evidence="10">DXPS</shortName>
    </alternativeName>
</protein>
<dbReference type="NCBIfam" id="TIGR00204">
    <property type="entry name" value="dxs"/>
    <property type="match status" value="1"/>
</dbReference>
<feature type="binding site" evidence="10">
    <location>
        <position position="144"/>
    </location>
    <ligand>
        <name>Mg(2+)</name>
        <dbReference type="ChEBI" id="CHEBI:18420"/>
    </ligand>
</feature>
<accession>A0A1H2RTE8</accession>
<dbReference type="InterPro" id="IPR033248">
    <property type="entry name" value="Transketolase_C"/>
</dbReference>
<feature type="binding site" evidence="10">
    <location>
        <begin position="145"/>
        <end position="146"/>
    </location>
    <ligand>
        <name>thiamine diphosphate</name>
        <dbReference type="ChEBI" id="CHEBI:58937"/>
    </ligand>
</feature>
<evidence type="ECO:0000256" key="7">
    <source>
        <dbReference type="ARBA" id="ARBA00022977"/>
    </source>
</evidence>